<dbReference type="Pfam" id="PF03283">
    <property type="entry name" value="PAE"/>
    <property type="match status" value="1"/>
</dbReference>
<comment type="function">
    <text evidence="1 6">Hydrolyzes acetyl esters in homogalacturonan regions of pectin. In type I primary cell wall, galacturonic acid residues of pectin can be acetylated at the O-2 and O-3 positions. Decreasing the degree of acetylation of pectin gels in vitro alters their physical properties.</text>
</comment>
<dbReference type="EMBL" id="GGEC01032186">
    <property type="protein sequence ID" value="MBX12670.1"/>
    <property type="molecule type" value="Transcribed_RNA"/>
</dbReference>
<comment type="subcellular location">
    <subcellularLocation>
        <location evidence="2 6">Secreted</location>
        <location evidence="2 6">Cell wall</location>
    </subcellularLocation>
</comment>
<proteinExistence type="inferred from homology"/>
<sequence>MQRIAESVGDWYFDRENVKAIDCRYPCDNTCHNLVDK</sequence>
<keyword evidence="5 6" id="KW-0961">Cell wall biogenesis/degradation</keyword>
<evidence type="ECO:0000313" key="7">
    <source>
        <dbReference type="EMBL" id="MBX12670.1"/>
    </source>
</evidence>
<comment type="similarity">
    <text evidence="3 6">Belongs to the pectinacetylesterase family.</text>
</comment>
<dbReference type="AlphaFoldDB" id="A0A2P2L3Y1"/>
<evidence type="ECO:0000256" key="4">
    <source>
        <dbReference type="ARBA" id="ARBA00022512"/>
    </source>
</evidence>
<evidence type="ECO:0000256" key="5">
    <source>
        <dbReference type="ARBA" id="ARBA00023316"/>
    </source>
</evidence>
<keyword evidence="4 6" id="KW-0134">Cell wall</keyword>
<dbReference type="InterPro" id="IPR004963">
    <property type="entry name" value="PAE/NOTUM"/>
</dbReference>
<keyword evidence="6" id="KW-0964">Secreted</keyword>
<name>A0A2P2L3Y1_RHIMU</name>
<evidence type="ECO:0000256" key="3">
    <source>
        <dbReference type="ARBA" id="ARBA00005784"/>
    </source>
</evidence>
<organism evidence="7">
    <name type="scientific">Rhizophora mucronata</name>
    <name type="common">Asiatic mangrove</name>
    <dbReference type="NCBI Taxonomy" id="61149"/>
    <lineage>
        <taxon>Eukaryota</taxon>
        <taxon>Viridiplantae</taxon>
        <taxon>Streptophyta</taxon>
        <taxon>Embryophyta</taxon>
        <taxon>Tracheophyta</taxon>
        <taxon>Spermatophyta</taxon>
        <taxon>Magnoliopsida</taxon>
        <taxon>eudicotyledons</taxon>
        <taxon>Gunneridae</taxon>
        <taxon>Pentapetalae</taxon>
        <taxon>rosids</taxon>
        <taxon>fabids</taxon>
        <taxon>Malpighiales</taxon>
        <taxon>Rhizophoraceae</taxon>
        <taxon>Rhizophora</taxon>
    </lineage>
</organism>
<dbReference type="EC" id="3.1.1.-" evidence="6"/>
<evidence type="ECO:0000256" key="1">
    <source>
        <dbReference type="ARBA" id="ARBA00003534"/>
    </source>
</evidence>
<keyword evidence="6" id="KW-0378">Hydrolase</keyword>
<reference evidence="7" key="1">
    <citation type="submission" date="2018-02" db="EMBL/GenBank/DDBJ databases">
        <title>Rhizophora mucronata_Transcriptome.</title>
        <authorList>
            <person name="Meera S.P."/>
            <person name="Sreeshan A."/>
            <person name="Augustine A."/>
        </authorList>
    </citation>
    <scope>NUCLEOTIDE SEQUENCE</scope>
    <source>
        <tissue evidence="7">Leaf</tissue>
    </source>
</reference>
<evidence type="ECO:0000256" key="6">
    <source>
        <dbReference type="RuleBase" id="RU363114"/>
    </source>
</evidence>
<protein>
    <recommendedName>
        <fullName evidence="6">Pectin acetylesterase</fullName>
        <ecNumber evidence="6">3.1.1.-</ecNumber>
    </recommendedName>
</protein>
<accession>A0A2P2L3Y1</accession>
<evidence type="ECO:0000256" key="2">
    <source>
        <dbReference type="ARBA" id="ARBA00004191"/>
    </source>
</evidence>